<dbReference type="Proteomes" id="UP000510888">
    <property type="component" value="Chromosome 2"/>
</dbReference>
<protein>
    <submittedName>
        <fullName evidence="2">Uncharacterized protein</fullName>
    </submittedName>
</protein>
<dbReference type="RefSeq" id="WP_180723009.1">
    <property type="nucleotide sequence ID" value="NZ_AP023175.1"/>
</dbReference>
<reference evidence="2 3" key="1">
    <citation type="journal article" date="2020" name="Genes (Basel)">
        <title>Genomic Comparison of Insect Gut Symbionts from Divergent Burkholderia Subclades.</title>
        <authorList>
            <person name="Takeshita K."/>
            <person name="Kikuchi Y."/>
        </authorList>
    </citation>
    <scope>NUCLEOTIDE SEQUENCE [LARGE SCALE GENOMIC DNA]</scope>
    <source>
        <strain evidence="2 3">PGU16</strain>
    </source>
</reference>
<dbReference type="EMBL" id="AP023175">
    <property type="protein sequence ID" value="BCF91790.1"/>
    <property type="molecule type" value="Genomic_DNA"/>
</dbReference>
<proteinExistence type="predicted"/>
<evidence type="ECO:0000313" key="3">
    <source>
        <dbReference type="Proteomes" id="UP000510888"/>
    </source>
</evidence>
<feature type="region of interest" description="Disordered" evidence="1">
    <location>
        <begin position="66"/>
        <end position="85"/>
    </location>
</feature>
<dbReference type="AlphaFoldDB" id="A0A7I8BV47"/>
<accession>A0A7I8BV47</accession>
<sequence length="85" mass="9058">MFKAYSNDDDVLNIQGDALTVSNGTTRVVVNGTLAITKDKRGLKAALALKETLDGIVAALQAEPHLPEQVKEEPDAKPGVIDNPF</sequence>
<name>A0A7I8BV47_9BURK</name>
<keyword evidence="3" id="KW-1185">Reference proteome</keyword>
<organism evidence="2 3">
    <name type="scientific">Paraburkholderia largidicola</name>
    <dbReference type="NCBI Taxonomy" id="3014751"/>
    <lineage>
        <taxon>Bacteria</taxon>
        <taxon>Pseudomonadati</taxon>
        <taxon>Pseudomonadota</taxon>
        <taxon>Betaproteobacteria</taxon>
        <taxon>Burkholderiales</taxon>
        <taxon>Burkholderiaceae</taxon>
        <taxon>Paraburkholderia</taxon>
    </lineage>
</organism>
<feature type="compositionally biased region" description="Basic and acidic residues" evidence="1">
    <location>
        <begin position="66"/>
        <end position="76"/>
    </location>
</feature>
<evidence type="ECO:0000313" key="2">
    <source>
        <dbReference type="EMBL" id="BCF91790.1"/>
    </source>
</evidence>
<dbReference type="KEGG" id="plad:PPGU16_48570"/>
<gene>
    <name evidence="2" type="ORF">PPGU16_48570</name>
</gene>
<evidence type="ECO:0000256" key="1">
    <source>
        <dbReference type="SAM" id="MobiDB-lite"/>
    </source>
</evidence>